<dbReference type="EMBL" id="VYZN01000013">
    <property type="protein sequence ID" value="KAE9540678.1"/>
    <property type="molecule type" value="Genomic_DNA"/>
</dbReference>
<gene>
    <name evidence="1" type="ORF">AGLY_003923</name>
</gene>
<reference evidence="1 2" key="1">
    <citation type="submission" date="2019-08" db="EMBL/GenBank/DDBJ databases">
        <title>The genome of the soybean aphid Biotype 1, its phylome, world population structure and adaptation to the North American continent.</title>
        <authorList>
            <person name="Giordano R."/>
            <person name="Donthu R.K."/>
            <person name="Hernandez A.G."/>
            <person name="Wright C.L."/>
            <person name="Zimin A.V."/>
        </authorList>
    </citation>
    <scope>NUCLEOTIDE SEQUENCE [LARGE SCALE GENOMIC DNA]</scope>
    <source>
        <tissue evidence="1">Whole aphids</tissue>
    </source>
</reference>
<sequence length="185" mass="21363">MHHIDTTINKSGTDPLSKAFLNNKICLNHNIIQFYIQTSSPVDLVLVYGCLNPINCKSCPRTKGYNIPIIENEIKKKNPNPSQDGQKIIWNIKKITYRDFSLIVSVLDNRALVQVEHFFFKRLDFLSSSYSTEILSFELKSETLKIETQVNLHSTSQHFSLQQLSTRLENIKDDITDNKNSKIKY</sequence>
<accession>A0A6G0TX03</accession>
<protein>
    <submittedName>
        <fullName evidence="1">Uncharacterized protein</fullName>
    </submittedName>
</protein>
<dbReference type="AlphaFoldDB" id="A0A6G0TX03"/>
<proteinExistence type="predicted"/>
<dbReference type="Proteomes" id="UP000475862">
    <property type="component" value="Unassembled WGS sequence"/>
</dbReference>
<organism evidence="1 2">
    <name type="scientific">Aphis glycines</name>
    <name type="common">Soybean aphid</name>
    <dbReference type="NCBI Taxonomy" id="307491"/>
    <lineage>
        <taxon>Eukaryota</taxon>
        <taxon>Metazoa</taxon>
        <taxon>Ecdysozoa</taxon>
        <taxon>Arthropoda</taxon>
        <taxon>Hexapoda</taxon>
        <taxon>Insecta</taxon>
        <taxon>Pterygota</taxon>
        <taxon>Neoptera</taxon>
        <taxon>Paraneoptera</taxon>
        <taxon>Hemiptera</taxon>
        <taxon>Sternorrhyncha</taxon>
        <taxon>Aphidomorpha</taxon>
        <taxon>Aphidoidea</taxon>
        <taxon>Aphididae</taxon>
        <taxon>Aphidini</taxon>
        <taxon>Aphis</taxon>
        <taxon>Aphis</taxon>
    </lineage>
</organism>
<keyword evidence="2" id="KW-1185">Reference proteome</keyword>
<evidence type="ECO:0000313" key="1">
    <source>
        <dbReference type="EMBL" id="KAE9540678.1"/>
    </source>
</evidence>
<comment type="caution">
    <text evidence="1">The sequence shown here is derived from an EMBL/GenBank/DDBJ whole genome shotgun (WGS) entry which is preliminary data.</text>
</comment>
<name>A0A6G0TX03_APHGL</name>
<evidence type="ECO:0000313" key="2">
    <source>
        <dbReference type="Proteomes" id="UP000475862"/>
    </source>
</evidence>